<dbReference type="SUPFAM" id="SSF46894">
    <property type="entry name" value="C-terminal effector domain of the bipartite response regulators"/>
    <property type="match status" value="1"/>
</dbReference>
<comment type="caution">
    <text evidence="5">The sequence shown here is derived from an EMBL/GenBank/DDBJ whole genome shotgun (WGS) entry which is preliminary data.</text>
</comment>
<sequence length="941" mass="99445">MRLLEREQGLDTVRRALDGLRADGTVLTAVTGTPGTGRSAFLDAVAAHAEQAGCVVRRARGSRLARGLFLGDPAAPLPDPTARPLVLLVDDLQWAGEPALARLSVLLADPGPGRLFLVVAVCEGEFAAETPGVQDVLLRADHVVRTGPLGPQGVGALLGEHGHVLADGQVRAWHRATGGNPALVTSLLERLDRAERPARARLLDLARARPAPWRLRSRVAAALTGHPDSVGRLAACAALLGGGAPTSVLARLAELDPGEADRAAGALSALGWAADRWTPPVLWDCVRETAEEGVALTDRGRLHRRAAELLYVAGEPAERVVRHVMEVGPGAWTGAAGLLRDSACELWRLGDDALAARGLRRALREFPPDSPRRGDLLTALADVEREADTSAMLRHVGQALPLLGTVEERAAIVSCVPLTLFLSAPHAVAELLELAGAGHTPRTPAAAGTDAGAAGRARTTAGTGAVAAAAVPGAARARHPGPRLEARVRLAGLGDPAAHDDAVDRLRNLAPLPDAGPDDAALRELTAVLVFAGTHGGRLRADEVARRTRWLLEHDPASAVARYTACALTIACAAVAETGEPARCWLDMALETARGRGDRRLLTTVLSWRALTAVHEGRPADARADARRACAAFPDPGRDPSADAPEDHDWLTVLALTSVAVETGDAWLAERLRDRLAQGPGAGQPVCRLALRVLRISLTPERELPVVVADLLDAARHAQAAGWCNRILFPVDLWCVPLLLRVGDPEAALRLLADACDRARRFGAPGALGRILRMWGTVVRGRYALSLLSESVAVLRPSSNRLELGRSLTAYGNRMRAAGRPGHEEILAEADRIAEATGEAVLRRWTEVRQPLPPGAPPYADAPVACGTLSDTERRVASLVALGHTNQDAADALGVTRRAVEKILTRLYQRLEVDGRSGLVPAVRRMAGRAAFGTGVLADRL</sequence>
<evidence type="ECO:0000256" key="2">
    <source>
        <dbReference type="ARBA" id="ARBA00023125"/>
    </source>
</evidence>
<dbReference type="EMBL" id="JBIVPC010000011">
    <property type="protein sequence ID" value="MFJ6038880.1"/>
    <property type="molecule type" value="Genomic_DNA"/>
</dbReference>
<protein>
    <submittedName>
        <fullName evidence="5">LuxR C-terminal-related transcriptional regulator</fullName>
    </submittedName>
</protein>
<keyword evidence="6" id="KW-1185">Reference proteome</keyword>
<evidence type="ECO:0000313" key="5">
    <source>
        <dbReference type="EMBL" id="MFJ6038880.1"/>
    </source>
</evidence>
<dbReference type="InterPro" id="IPR000792">
    <property type="entry name" value="Tscrpt_reg_LuxR_C"/>
</dbReference>
<dbReference type="InterPro" id="IPR027417">
    <property type="entry name" value="P-loop_NTPase"/>
</dbReference>
<dbReference type="PROSITE" id="PS50043">
    <property type="entry name" value="HTH_LUXR_2"/>
    <property type="match status" value="1"/>
</dbReference>
<proteinExistence type="predicted"/>
<evidence type="ECO:0000256" key="1">
    <source>
        <dbReference type="ARBA" id="ARBA00023015"/>
    </source>
</evidence>
<keyword evidence="2" id="KW-0238">DNA-binding</keyword>
<dbReference type="Pfam" id="PF00196">
    <property type="entry name" value="GerE"/>
    <property type="match status" value="1"/>
</dbReference>
<accession>A0ABW8HFG2</accession>
<keyword evidence="3" id="KW-0804">Transcription</keyword>
<keyword evidence="1" id="KW-0805">Transcription regulation</keyword>
<feature type="domain" description="HTH luxR-type" evidence="4">
    <location>
        <begin position="862"/>
        <end position="927"/>
    </location>
</feature>
<dbReference type="PANTHER" id="PTHR44688">
    <property type="entry name" value="DNA-BINDING TRANSCRIPTIONAL ACTIVATOR DEVR_DOSR"/>
    <property type="match status" value="1"/>
</dbReference>
<organism evidence="5 6">
    <name type="scientific">Streptomyces ardesiacus</name>
    <dbReference type="NCBI Taxonomy" id="285564"/>
    <lineage>
        <taxon>Bacteria</taxon>
        <taxon>Bacillati</taxon>
        <taxon>Actinomycetota</taxon>
        <taxon>Actinomycetes</taxon>
        <taxon>Kitasatosporales</taxon>
        <taxon>Streptomycetaceae</taxon>
        <taxon>Streptomyces</taxon>
    </lineage>
</organism>
<name>A0ABW8HFG2_9ACTN</name>
<dbReference type="RefSeq" id="WP_350890349.1">
    <property type="nucleotide sequence ID" value="NZ_JBEOTR010000007.1"/>
</dbReference>
<evidence type="ECO:0000313" key="6">
    <source>
        <dbReference type="Proteomes" id="UP001617907"/>
    </source>
</evidence>
<gene>
    <name evidence="5" type="ORF">ACIQFM_21790</name>
</gene>
<dbReference type="SMART" id="SM00421">
    <property type="entry name" value="HTH_LUXR"/>
    <property type="match status" value="1"/>
</dbReference>
<evidence type="ECO:0000259" key="4">
    <source>
        <dbReference type="PROSITE" id="PS50043"/>
    </source>
</evidence>
<dbReference type="InterPro" id="IPR016032">
    <property type="entry name" value="Sig_transdc_resp-reg_C-effctor"/>
</dbReference>
<dbReference type="SUPFAM" id="SSF52540">
    <property type="entry name" value="P-loop containing nucleoside triphosphate hydrolases"/>
    <property type="match status" value="1"/>
</dbReference>
<evidence type="ECO:0000256" key="3">
    <source>
        <dbReference type="ARBA" id="ARBA00023163"/>
    </source>
</evidence>
<dbReference type="InterPro" id="IPR036388">
    <property type="entry name" value="WH-like_DNA-bd_sf"/>
</dbReference>
<dbReference type="Proteomes" id="UP001617907">
    <property type="component" value="Unassembled WGS sequence"/>
</dbReference>
<dbReference type="PANTHER" id="PTHR44688:SF16">
    <property type="entry name" value="DNA-BINDING TRANSCRIPTIONAL ACTIVATOR DEVR_DOSR"/>
    <property type="match status" value="1"/>
</dbReference>
<dbReference type="Gene3D" id="1.10.10.10">
    <property type="entry name" value="Winged helix-like DNA-binding domain superfamily/Winged helix DNA-binding domain"/>
    <property type="match status" value="1"/>
</dbReference>
<reference evidence="5 6" key="1">
    <citation type="submission" date="2024-10" db="EMBL/GenBank/DDBJ databases">
        <title>The Natural Products Discovery Center: Release of the First 8490 Sequenced Strains for Exploring Actinobacteria Biosynthetic Diversity.</title>
        <authorList>
            <person name="Kalkreuter E."/>
            <person name="Kautsar S.A."/>
            <person name="Yang D."/>
            <person name="Bader C.D."/>
            <person name="Teijaro C.N."/>
            <person name="Fluegel L."/>
            <person name="Davis C.M."/>
            <person name="Simpson J.R."/>
            <person name="Lauterbach L."/>
            <person name="Steele A.D."/>
            <person name="Gui C."/>
            <person name="Meng S."/>
            <person name="Li G."/>
            <person name="Viehrig K."/>
            <person name="Ye F."/>
            <person name="Su P."/>
            <person name="Kiefer A.F."/>
            <person name="Nichols A."/>
            <person name="Cepeda A.J."/>
            <person name="Yan W."/>
            <person name="Fan B."/>
            <person name="Jiang Y."/>
            <person name="Adhikari A."/>
            <person name="Zheng C.-J."/>
            <person name="Schuster L."/>
            <person name="Cowan T.M."/>
            <person name="Smanski M.J."/>
            <person name="Chevrette M.G."/>
            <person name="De Carvalho L.P.S."/>
            <person name="Shen B."/>
        </authorList>
    </citation>
    <scope>NUCLEOTIDE SEQUENCE [LARGE SCALE GENOMIC DNA]</scope>
    <source>
        <strain evidence="5 6">NPDC093086</strain>
    </source>
</reference>